<dbReference type="InterPro" id="IPR000719">
    <property type="entry name" value="Prot_kinase_dom"/>
</dbReference>
<feature type="signal peptide" evidence="9">
    <location>
        <begin position="1"/>
        <end position="23"/>
    </location>
</feature>
<evidence type="ECO:0000313" key="12">
    <source>
        <dbReference type="Proteomes" id="UP001189122"/>
    </source>
</evidence>
<dbReference type="SUPFAM" id="SSF52058">
    <property type="entry name" value="L domain-like"/>
    <property type="match status" value="1"/>
</dbReference>
<dbReference type="EMBL" id="CACRZD030000017">
    <property type="protein sequence ID" value="CAA6673041.1"/>
    <property type="molecule type" value="Genomic_DNA"/>
</dbReference>
<dbReference type="InterPro" id="IPR011009">
    <property type="entry name" value="Kinase-like_dom_sf"/>
</dbReference>
<evidence type="ECO:0000259" key="10">
    <source>
        <dbReference type="PROSITE" id="PS50011"/>
    </source>
</evidence>
<dbReference type="InterPro" id="IPR013210">
    <property type="entry name" value="LRR_N_plant-typ"/>
</dbReference>
<evidence type="ECO:0000256" key="7">
    <source>
        <dbReference type="ARBA" id="ARBA00046288"/>
    </source>
</evidence>
<dbReference type="Proteomes" id="UP001189122">
    <property type="component" value="Unassembled WGS sequence"/>
</dbReference>
<dbReference type="FunFam" id="3.30.200.20:FF:000489">
    <property type="entry name" value="Inactive receptor-like serine/threonine-protein kinase"/>
    <property type="match status" value="1"/>
</dbReference>
<dbReference type="Gene3D" id="3.80.10.10">
    <property type="entry name" value="Ribonuclease Inhibitor"/>
    <property type="match status" value="1"/>
</dbReference>
<dbReference type="InterPro" id="IPR032675">
    <property type="entry name" value="LRR_dom_sf"/>
</dbReference>
<keyword evidence="1" id="KW-0433">Leucine-rich repeat</keyword>
<keyword evidence="4" id="KW-0677">Repeat</keyword>
<dbReference type="PANTHER" id="PTHR46084">
    <property type="entry name" value="PROTEIN MALE DISCOVERER 2"/>
    <property type="match status" value="1"/>
</dbReference>
<evidence type="ECO:0000256" key="4">
    <source>
        <dbReference type="ARBA" id="ARBA00022737"/>
    </source>
</evidence>
<evidence type="ECO:0000256" key="6">
    <source>
        <dbReference type="ARBA" id="ARBA00023136"/>
    </source>
</evidence>
<keyword evidence="5 8" id="KW-1133">Transmembrane helix</keyword>
<sequence length="634" mass="70354">MYSWAKVLWVVFMLCLQGDGCLSLNLEGFALREFRLRVDTDPFGAFMDWNPDDSDPCNWSGVHCIGGKVAMLDLKGMSLGGTLAPELGKLSHLRALILLKNNFSGVIPKEIGGLYMLELLDLRGNNLTGEIPMEIGNMMSLKHLFLCNNSFHGGIPMHAVNLNMLLESQDNDCPLLDMDLEIIIYFERRTPKCQLCSSQAASGTQQSSGRCPKNYFFSRHCGSFIYRKRLVPCCSKLEQSRPWKNGGELVSMDPPAIPSKPALAGAVASGSLENQSKGLGRTWAYVLALPGAAFLLTVAAGMLVMLRTPANAAIGPWRTGLSGVPKLNRAELEAACEDFSNIIHSFPDCTIFKGTLSSGVEIAVVSTAVASSKDWSKSSEVLFQKKIDSLSRVNHKNFVNLLGYCEENEPTFMRMMVFEYAPNGTLYEHLHVKELEHLDWAMRTRIIMGIAYCLQHMHHDLNPPVVHPNLRSDSVFLTDDYAAKIAEIGFWKDVAARGRRVSGDDDSAFSESSSTHPECNVYDFGLLMLEIISGKHPYNEEQGSSVVGWAAEFLEDRRSIGYMIDPTLKSFKNSEVEVVCEMIKGCVNPDAKKRPTMREVTARLREVFAISPESATPRLSPLWWAELEILTEAS</sequence>
<accession>A0A7I8JTF2</accession>
<dbReference type="Gene3D" id="1.10.510.10">
    <property type="entry name" value="Transferase(Phosphotransferase) domain 1"/>
    <property type="match status" value="1"/>
</dbReference>
<name>A0A7I8JTF2_SPIIN</name>
<evidence type="ECO:0000256" key="3">
    <source>
        <dbReference type="ARBA" id="ARBA00022729"/>
    </source>
</evidence>
<feature type="domain" description="Protein kinase" evidence="10">
    <location>
        <begin position="337"/>
        <end position="608"/>
    </location>
</feature>
<dbReference type="PROSITE" id="PS50011">
    <property type="entry name" value="PROTEIN_KINASE_DOM"/>
    <property type="match status" value="1"/>
</dbReference>
<feature type="chain" id="PRO_5029497920" description="Protein kinase domain-containing protein" evidence="9">
    <location>
        <begin position="24"/>
        <end position="634"/>
    </location>
</feature>
<keyword evidence="6 8" id="KW-0472">Membrane</keyword>
<dbReference type="FunFam" id="3.80.10.10:FF:000400">
    <property type="entry name" value="Nuclear pore complex protein NUP107"/>
    <property type="match status" value="1"/>
</dbReference>
<keyword evidence="2 8" id="KW-0812">Transmembrane</keyword>
<reference evidence="11 12" key="1">
    <citation type="submission" date="2019-12" db="EMBL/GenBank/DDBJ databases">
        <authorList>
            <person name="Scholz U."/>
            <person name="Mascher M."/>
            <person name="Fiebig A."/>
        </authorList>
    </citation>
    <scope>NUCLEOTIDE SEQUENCE</scope>
</reference>
<dbReference type="Pfam" id="PF08263">
    <property type="entry name" value="LRRNT_2"/>
    <property type="match status" value="1"/>
</dbReference>
<dbReference type="Gene3D" id="3.30.200.20">
    <property type="entry name" value="Phosphorylase Kinase, domain 1"/>
    <property type="match status" value="1"/>
</dbReference>
<dbReference type="GO" id="GO:0004672">
    <property type="term" value="F:protein kinase activity"/>
    <property type="evidence" value="ECO:0007669"/>
    <property type="project" value="InterPro"/>
</dbReference>
<dbReference type="Pfam" id="PF00560">
    <property type="entry name" value="LRR_1"/>
    <property type="match status" value="1"/>
</dbReference>
<keyword evidence="3 9" id="KW-0732">Signal</keyword>
<feature type="transmembrane region" description="Helical" evidence="8">
    <location>
        <begin position="283"/>
        <end position="306"/>
    </location>
</feature>
<dbReference type="InterPro" id="IPR001611">
    <property type="entry name" value="Leu-rich_rpt"/>
</dbReference>
<organism evidence="11">
    <name type="scientific">Spirodela intermedia</name>
    <name type="common">Intermediate duckweed</name>
    <dbReference type="NCBI Taxonomy" id="51605"/>
    <lineage>
        <taxon>Eukaryota</taxon>
        <taxon>Viridiplantae</taxon>
        <taxon>Streptophyta</taxon>
        <taxon>Embryophyta</taxon>
        <taxon>Tracheophyta</taxon>
        <taxon>Spermatophyta</taxon>
        <taxon>Magnoliopsida</taxon>
        <taxon>Liliopsida</taxon>
        <taxon>Araceae</taxon>
        <taxon>Lemnoideae</taxon>
        <taxon>Spirodela</taxon>
    </lineage>
</organism>
<dbReference type="GO" id="GO:0005524">
    <property type="term" value="F:ATP binding"/>
    <property type="evidence" value="ECO:0007669"/>
    <property type="project" value="InterPro"/>
</dbReference>
<proteinExistence type="predicted"/>
<dbReference type="EMBL" id="LR743604">
    <property type="protein sequence ID" value="CAA2633987.1"/>
    <property type="molecule type" value="Genomic_DNA"/>
</dbReference>
<dbReference type="PANTHER" id="PTHR46084:SF1">
    <property type="entry name" value="PROTEIN MALE DISCOVERER 2"/>
    <property type="match status" value="1"/>
</dbReference>
<evidence type="ECO:0000313" key="11">
    <source>
        <dbReference type="EMBL" id="CAA2633987.1"/>
    </source>
</evidence>
<dbReference type="GO" id="GO:0012505">
    <property type="term" value="C:endomembrane system"/>
    <property type="evidence" value="ECO:0007669"/>
    <property type="project" value="UniProtKB-SubCell"/>
</dbReference>
<dbReference type="SUPFAM" id="SSF56112">
    <property type="entry name" value="Protein kinase-like (PK-like)"/>
    <property type="match status" value="1"/>
</dbReference>
<keyword evidence="12" id="KW-1185">Reference proteome</keyword>
<dbReference type="AlphaFoldDB" id="A0A7I8JTF2"/>
<evidence type="ECO:0000256" key="1">
    <source>
        <dbReference type="ARBA" id="ARBA00022614"/>
    </source>
</evidence>
<evidence type="ECO:0000256" key="2">
    <source>
        <dbReference type="ARBA" id="ARBA00022692"/>
    </source>
</evidence>
<dbReference type="Pfam" id="PF07714">
    <property type="entry name" value="PK_Tyr_Ser-Thr"/>
    <property type="match status" value="1"/>
</dbReference>
<evidence type="ECO:0000256" key="8">
    <source>
        <dbReference type="SAM" id="Phobius"/>
    </source>
</evidence>
<evidence type="ECO:0000256" key="9">
    <source>
        <dbReference type="SAM" id="SignalP"/>
    </source>
</evidence>
<comment type="subcellular location">
    <subcellularLocation>
        <location evidence="7">Endomembrane system</location>
        <topology evidence="7">Single-pass type I membrane protein</topology>
    </subcellularLocation>
</comment>
<protein>
    <recommendedName>
        <fullName evidence="10">Protein kinase domain-containing protein</fullName>
    </recommendedName>
</protein>
<dbReference type="InterPro" id="IPR001245">
    <property type="entry name" value="Ser-Thr/Tyr_kinase_cat_dom"/>
</dbReference>
<gene>
    <name evidence="11" type="ORF">SI7747_17019457</name>
</gene>
<evidence type="ECO:0000256" key="5">
    <source>
        <dbReference type="ARBA" id="ARBA00022989"/>
    </source>
</evidence>